<feature type="domain" description="Glutamate/phenylalanine/leucine/valine/L-tryptophan dehydrogenase C-terminal" evidence="8">
    <location>
        <begin position="190"/>
        <end position="420"/>
    </location>
</feature>
<keyword evidence="5" id="KW-0520">NAD</keyword>
<proteinExistence type="inferred from homology"/>
<dbReference type="PIRSF" id="PIRSF000185">
    <property type="entry name" value="Glu_DH"/>
    <property type="match status" value="1"/>
</dbReference>
<dbReference type="InterPro" id="IPR006095">
    <property type="entry name" value="Glu/Leu/Phe/Val/Trp_DH"/>
</dbReference>
<evidence type="ECO:0000259" key="8">
    <source>
        <dbReference type="SMART" id="SM00839"/>
    </source>
</evidence>
<dbReference type="Pfam" id="PF00208">
    <property type="entry name" value="ELFV_dehydrog"/>
    <property type="match status" value="1"/>
</dbReference>
<gene>
    <name evidence="9" type="ORF">HGMM_F50B12C37</name>
</gene>
<evidence type="ECO:0000256" key="7">
    <source>
        <dbReference type="RuleBase" id="RU004417"/>
    </source>
</evidence>
<evidence type="ECO:0000256" key="3">
    <source>
        <dbReference type="PIRNR" id="PIRNR000185"/>
    </source>
</evidence>
<evidence type="ECO:0000256" key="4">
    <source>
        <dbReference type="PIRSR" id="PIRSR000185-1"/>
    </source>
</evidence>
<comment type="similarity">
    <text evidence="1 3 7">Belongs to the Glu/Leu/Phe/Val dehydrogenases family.</text>
</comment>
<dbReference type="AlphaFoldDB" id="H5SMK4"/>
<accession>H5SMK4</accession>
<keyword evidence="2 3" id="KW-0560">Oxidoreductase</keyword>
<sequence>MSEELKRRSEMGMLEMAHHFFDEAANRLKLEAPLRILLRHPKRKLIVVFPVVMDDGSVQHFEGYRVQHHLVLGPTKGGIRYHPDVTLEEVEALAILMTWKCAVAQIPFGGAKGGVRCNPLELSTGELERITRRYAAEIAPIIGPDIDIPAPDVFTGEREMAWFVDTISMHHNSMFMPGLVTGKPKVLGGSEGRDTATGRGGYFILQETLKRLGMKLEGARVAIQGFGNVGSSMARFCAEGGAKIIAVSDAKGGVYNSNGIDPVALKEHERKTGSVVRFKETEALTNQELLELDCDILIPAAIENQITAANAHKIRAKIVIELANGPTTLEADRILYDRGITVVPDILANSGGVTVSYFEWVQDRAFYFWSAERVDKRLRRFMVNAFQRVWEMAQREKTDLRTAAYMVAVDRVATAARARGLYA</sequence>
<organism evidence="9">
    <name type="scientific">uncultured Acetothermia bacterium</name>
    <dbReference type="NCBI Taxonomy" id="236499"/>
    <lineage>
        <taxon>Bacteria</taxon>
        <taxon>Candidatus Bipolaricaulota</taxon>
        <taxon>environmental samples</taxon>
    </lineage>
</organism>
<dbReference type="InterPro" id="IPR033524">
    <property type="entry name" value="Glu/Leu/Phe/Val_DH_AS"/>
</dbReference>
<dbReference type="InterPro" id="IPR014362">
    <property type="entry name" value="Glu_DH"/>
</dbReference>
<feature type="site" description="Important for catalysis" evidence="6">
    <location>
        <position position="152"/>
    </location>
</feature>
<reference evidence="9" key="1">
    <citation type="journal article" date="2005" name="Environ. Microbiol.">
        <title>Genetic and functional properties of uncultivated thermophilic crenarchaeotes from a subsurface gold mine as revealed by analysis of genome fragments.</title>
        <authorList>
            <person name="Nunoura T."/>
            <person name="Hirayama H."/>
            <person name="Takami H."/>
            <person name="Oida H."/>
            <person name="Nishi S."/>
            <person name="Shimamura S."/>
            <person name="Suzuki Y."/>
            <person name="Inagaki F."/>
            <person name="Takai K."/>
            <person name="Nealson K.H."/>
            <person name="Horikoshi K."/>
        </authorList>
    </citation>
    <scope>NUCLEOTIDE SEQUENCE</scope>
</reference>
<evidence type="ECO:0000256" key="6">
    <source>
        <dbReference type="PIRSR" id="PIRSR000185-3"/>
    </source>
</evidence>
<evidence type="ECO:0000256" key="2">
    <source>
        <dbReference type="ARBA" id="ARBA00023002"/>
    </source>
</evidence>
<dbReference type="EMBL" id="AP011774">
    <property type="protein sequence ID" value="BAL57390.1"/>
    <property type="molecule type" value="Genomic_DNA"/>
</dbReference>
<dbReference type="InterPro" id="IPR046346">
    <property type="entry name" value="Aminoacid_DH-like_N_sf"/>
</dbReference>
<evidence type="ECO:0000256" key="1">
    <source>
        <dbReference type="ARBA" id="ARBA00006382"/>
    </source>
</evidence>
<feature type="binding site" evidence="5">
    <location>
        <position position="76"/>
    </location>
    <ligand>
        <name>substrate</name>
    </ligand>
</feature>
<dbReference type="SUPFAM" id="SSF53223">
    <property type="entry name" value="Aminoacid dehydrogenase-like, N-terminal domain"/>
    <property type="match status" value="1"/>
</dbReference>
<dbReference type="PROSITE" id="PS00074">
    <property type="entry name" value="GLFV_DEHYDROGENASE"/>
    <property type="match status" value="1"/>
</dbReference>
<dbReference type="Gene3D" id="3.40.50.10860">
    <property type="entry name" value="Leucine Dehydrogenase, chain A, domain 1"/>
    <property type="match status" value="1"/>
</dbReference>
<dbReference type="SMART" id="SM00839">
    <property type="entry name" value="ELFV_dehydrog"/>
    <property type="match status" value="1"/>
</dbReference>
<dbReference type="GO" id="GO:0004352">
    <property type="term" value="F:glutamate dehydrogenase (NAD+) activity"/>
    <property type="evidence" value="ECO:0007669"/>
    <property type="project" value="TreeGrafter"/>
</dbReference>
<dbReference type="InterPro" id="IPR006097">
    <property type="entry name" value="Glu/Leu/Phe/Val/Trp_DH_dimer"/>
</dbReference>
<dbReference type="PANTHER" id="PTHR11606">
    <property type="entry name" value="GLUTAMATE DEHYDROGENASE"/>
    <property type="match status" value="1"/>
</dbReference>
<evidence type="ECO:0000256" key="5">
    <source>
        <dbReference type="PIRSR" id="PIRSR000185-2"/>
    </source>
</evidence>
<dbReference type="PRINTS" id="PR00082">
    <property type="entry name" value="GLFDHDRGNASE"/>
</dbReference>
<keyword evidence="5" id="KW-0547">Nucleotide-binding</keyword>
<name>H5SMK4_9BACT</name>
<dbReference type="Gene3D" id="3.40.50.720">
    <property type="entry name" value="NAD(P)-binding Rossmann-like Domain"/>
    <property type="match status" value="1"/>
</dbReference>
<feature type="binding site" evidence="5">
    <location>
        <position position="228"/>
    </location>
    <ligand>
        <name>NAD(+)</name>
        <dbReference type="ChEBI" id="CHEBI:57540"/>
    </ligand>
</feature>
<feature type="active site" description="Proton donor" evidence="4">
    <location>
        <position position="112"/>
    </location>
</feature>
<feature type="binding site" evidence="5">
    <location>
        <position position="197"/>
    </location>
    <ligand>
        <name>NAD(+)</name>
        <dbReference type="ChEBI" id="CHEBI:57540"/>
    </ligand>
</feature>
<dbReference type="CDD" id="cd01076">
    <property type="entry name" value="NAD_bind_1_Glu_DH"/>
    <property type="match status" value="1"/>
</dbReference>
<dbReference type="GO" id="GO:0006538">
    <property type="term" value="P:L-glutamate catabolic process"/>
    <property type="evidence" value="ECO:0007669"/>
    <property type="project" value="TreeGrafter"/>
</dbReference>
<dbReference type="InterPro" id="IPR033922">
    <property type="entry name" value="NAD_bind_Glu_DH"/>
</dbReference>
<dbReference type="InterPro" id="IPR006096">
    <property type="entry name" value="Glu/Leu/Phe/Val/Trp_DH_C"/>
</dbReference>
<dbReference type="InterPro" id="IPR036291">
    <property type="entry name" value="NAD(P)-bd_dom_sf"/>
</dbReference>
<feature type="binding site" evidence="5">
    <location>
        <position position="100"/>
    </location>
    <ligand>
        <name>substrate</name>
    </ligand>
</feature>
<dbReference type="GO" id="GO:0000166">
    <property type="term" value="F:nucleotide binding"/>
    <property type="evidence" value="ECO:0007669"/>
    <property type="project" value="UniProtKB-KW"/>
</dbReference>
<protein>
    <recommendedName>
        <fullName evidence="3">Glutamate dehydrogenase</fullName>
    </recommendedName>
</protein>
<dbReference type="PANTHER" id="PTHR11606:SF13">
    <property type="entry name" value="GLUTAMATE DEHYDROGENASE 1, MITOCHONDRIAL"/>
    <property type="match status" value="1"/>
</dbReference>
<dbReference type="SUPFAM" id="SSF51735">
    <property type="entry name" value="NAD(P)-binding Rossmann-fold domains"/>
    <property type="match status" value="1"/>
</dbReference>
<evidence type="ECO:0000313" key="9">
    <source>
        <dbReference type="EMBL" id="BAL57390.1"/>
    </source>
</evidence>
<reference evidence="9" key="2">
    <citation type="journal article" date="2012" name="PLoS ONE">
        <title>A Deeply Branching Thermophilic Bacterium with an Ancient Acetyl-CoA Pathway Dominates a Subsurface Ecosystem.</title>
        <authorList>
            <person name="Takami H."/>
            <person name="Noguchi H."/>
            <person name="Takaki Y."/>
            <person name="Uchiyama I."/>
            <person name="Toyoda A."/>
            <person name="Nishi S."/>
            <person name="Chee G.-J."/>
            <person name="Arai W."/>
            <person name="Nunoura T."/>
            <person name="Itoh T."/>
            <person name="Hattori M."/>
            <person name="Takai K."/>
        </authorList>
    </citation>
    <scope>NUCLEOTIDE SEQUENCE</scope>
</reference>
<feature type="binding site" evidence="5">
    <location>
        <position position="356"/>
    </location>
    <ligand>
        <name>substrate</name>
    </ligand>
</feature>
<dbReference type="Pfam" id="PF02812">
    <property type="entry name" value="ELFV_dehydrog_N"/>
    <property type="match status" value="1"/>
</dbReference>